<reference evidence="1" key="2">
    <citation type="submission" date="2023-04" db="EMBL/GenBank/DDBJ databases">
        <authorList>
            <person name="Bruccoleri R.E."/>
            <person name="Oakeley E.J."/>
            <person name="Faust A.-M."/>
            <person name="Dessus-Babus S."/>
            <person name="Altorfer M."/>
            <person name="Burckhardt D."/>
            <person name="Oertli M."/>
            <person name="Naumann U."/>
            <person name="Petersen F."/>
            <person name="Wong J."/>
        </authorList>
    </citation>
    <scope>NUCLEOTIDE SEQUENCE</scope>
    <source>
        <strain evidence="1">GSM-AAB239-AS_SAM_17_03QT</strain>
        <tissue evidence="1">Leaf</tissue>
    </source>
</reference>
<gene>
    <name evidence="1" type="ORF">M6B38_337440</name>
</gene>
<accession>A0AAX6GZB5</accession>
<dbReference type="AlphaFoldDB" id="A0AAX6GZB5"/>
<keyword evidence="2" id="KW-1185">Reference proteome</keyword>
<evidence type="ECO:0000313" key="1">
    <source>
        <dbReference type="EMBL" id="KAJ6834036.1"/>
    </source>
</evidence>
<dbReference type="Proteomes" id="UP001140949">
    <property type="component" value="Unassembled WGS sequence"/>
</dbReference>
<dbReference type="EMBL" id="JANAVB010014796">
    <property type="protein sequence ID" value="KAJ6834036.1"/>
    <property type="molecule type" value="Genomic_DNA"/>
</dbReference>
<proteinExistence type="predicted"/>
<protein>
    <submittedName>
        <fullName evidence="1">3-oxo-Delta(4,5)-steroid 5-beta-reductase-like</fullName>
    </submittedName>
</protein>
<name>A0AAX6GZB5_IRIPA</name>
<reference evidence="1" key="1">
    <citation type="journal article" date="2023" name="GigaByte">
        <title>Genome assembly of the bearded iris, Iris pallida Lam.</title>
        <authorList>
            <person name="Bruccoleri R.E."/>
            <person name="Oakeley E.J."/>
            <person name="Faust A.M.E."/>
            <person name="Altorfer M."/>
            <person name="Dessus-Babus S."/>
            <person name="Burckhardt D."/>
            <person name="Oertli M."/>
            <person name="Naumann U."/>
            <person name="Petersen F."/>
            <person name="Wong J."/>
        </authorList>
    </citation>
    <scope>NUCLEOTIDE SEQUENCE</scope>
    <source>
        <strain evidence="1">GSM-AAB239-AS_SAM_17_03QT</strain>
    </source>
</reference>
<dbReference type="Gene3D" id="3.40.50.720">
    <property type="entry name" value="NAD(P)-binding Rossmann-like Domain"/>
    <property type="match status" value="1"/>
</dbReference>
<sequence>MQARGVLPPRLPGQRVHLASLLRRLRRGAAGRAAGVGRDEADAAARNQAFNCTNGDVFAWRSLWEAWRARSDWIPKARLPPPRRRRRRMRGRWI</sequence>
<comment type="caution">
    <text evidence="1">The sequence shown here is derived from an EMBL/GenBank/DDBJ whole genome shotgun (WGS) entry which is preliminary data.</text>
</comment>
<evidence type="ECO:0000313" key="2">
    <source>
        <dbReference type="Proteomes" id="UP001140949"/>
    </source>
</evidence>
<organism evidence="1 2">
    <name type="scientific">Iris pallida</name>
    <name type="common">Sweet iris</name>
    <dbReference type="NCBI Taxonomy" id="29817"/>
    <lineage>
        <taxon>Eukaryota</taxon>
        <taxon>Viridiplantae</taxon>
        <taxon>Streptophyta</taxon>
        <taxon>Embryophyta</taxon>
        <taxon>Tracheophyta</taxon>
        <taxon>Spermatophyta</taxon>
        <taxon>Magnoliopsida</taxon>
        <taxon>Liliopsida</taxon>
        <taxon>Asparagales</taxon>
        <taxon>Iridaceae</taxon>
        <taxon>Iridoideae</taxon>
        <taxon>Irideae</taxon>
        <taxon>Iris</taxon>
    </lineage>
</organism>